<dbReference type="Proteomes" id="UP000198924">
    <property type="component" value="Unassembled WGS sequence"/>
</dbReference>
<evidence type="ECO:0000256" key="8">
    <source>
        <dbReference type="ARBA" id="ARBA00035676"/>
    </source>
</evidence>
<dbReference type="PANTHER" id="PTHR42743:SF2">
    <property type="entry name" value="AMINODEOXYCHORISMATE LYASE"/>
    <property type="match status" value="1"/>
</dbReference>
<evidence type="ECO:0000256" key="11">
    <source>
        <dbReference type="ARBA" id="ARBA00069174"/>
    </source>
</evidence>
<dbReference type="CDD" id="cd01559">
    <property type="entry name" value="ADCL_like"/>
    <property type="match status" value="1"/>
</dbReference>
<keyword evidence="5" id="KW-0289">Folate biosynthesis</keyword>
<evidence type="ECO:0000256" key="14">
    <source>
        <dbReference type="RuleBase" id="RU004516"/>
    </source>
</evidence>
<organism evidence="15 16">
    <name type="scientific">Methylophaga sulfidovorans</name>
    <dbReference type="NCBI Taxonomy" id="45496"/>
    <lineage>
        <taxon>Bacteria</taxon>
        <taxon>Pseudomonadati</taxon>
        <taxon>Pseudomonadota</taxon>
        <taxon>Gammaproteobacteria</taxon>
        <taxon>Thiotrichales</taxon>
        <taxon>Piscirickettsiaceae</taxon>
        <taxon>Methylophaga</taxon>
    </lineage>
</organism>
<dbReference type="InterPro" id="IPR043131">
    <property type="entry name" value="BCAT-like_N"/>
</dbReference>
<dbReference type="PROSITE" id="PS00770">
    <property type="entry name" value="AA_TRANSFER_CLASS_4"/>
    <property type="match status" value="1"/>
</dbReference>
<comment type="pathway">
    <text evidence="7">Cofactor biosynthesis; tetrahydrofolate biosynthesis; 4-aminobenzoate from chorismate: step 2/2.</text>
</comment>
<dbReference type="EMBL" id="FOSH01000009">
    <property type="protein sequence ID" value="SFK37348.1"/>
    <property type="molecule type" value="Genomic_DNA"/>
</dbReference>
<keyword evidence="4 14" id="KW-0663">Pyridoxal phosphate</keyword>
<dbReference type="Gene3D" id="3.30.470.10">
    <property type="match status" value="1"/>
</dbReference>
<dbReference type="GO" id="GO:0008153">
    <property type="term" value="P:4-aminobenzoate biosynthetic process"/>
    <property type="evidence" value="ECO:0007669"/>
    <property type="project" value="UniProtKB-UniRule"/>
</dbReference>
<accession>A0A1I3YZW5</accession>
<evidence type="ECO:0000313" key="15">
    <source>
        <dbReference type="EMBL" id="SFK37348.1"/>
    </source>
</evidence>
<dbReference type="GO" id="GO:0008696">
    <property type="term" value="F:4-amino-4-deoxychorismate lyase activity"/>
    <property type="evidence" value="ECO:0007669"/>
    <property type="project" value="UniProtKB-UniRule"/>
</dbReference>
<comment type="cofactor">
    <cofactor evidence="1 14">
        <name>pyridoxal 5'-phosphate</name>
        <dbReference type="ChEBI" id="CHEBI:597326"/>
    </cofactor>
</comment>
<dbReference type="OrthoDB" id="9805628at2"/>
<dbReference type="PANTHER" id="PTHR42743">
    <property type="entry name" value="AMINO-ACID AMINOTRANSFERASE"/>
    <property type="match status" value="1"/>
</dbReference>
<evidence type="ECO:0000256" key="5">
    <source>
        <dbReference type="ARBA" id="ARBA00022909"/>
    </source>
</evidence>
<dbReference type="FunFam" id="3.20.10.10:FF:000002">
    <property type="entry name" value="D-alanine aminotransferase"/>
    <property type="match status" value="1"/>
</dbReference>
<evidence type="ECO:0000256" key="1">
    <source>
        <dbReference type="ARBA" id="ARBA00001933"/>
    </source>
</evidence>
<dbReference type="Pfam" id="PF01063">
    <property type="entry name" value="Aminotran_4"/>
    <property type="match status" value="1"/>
</dbReference>
<comment type="similarity">
    <text evidence="2 13">Belongs to the class-IV pyridoxal-phosphate-dependent aminotransferase family.</text>
</comment>
<evidence type="ECO:0000256" key="12">
    <source>
        <dbReference type="NCBIfam" id="TIGR03461"/>
    </source>
</evidence>
<dbReference type="InterPro" id="IPR043132">
    <property type="entry name" value="BCAT-like_C"/>
</dbReference>
<evidence type="ECO:0000313" key="16">
    <source>
        <dbReference type="Proteomes" id="UP000198924"/>
    </source>
</evidence>
<keyword evidence="6 15" id="KW-0456">Lyase</keyword>
<dbReference type="InterPro" id="IPR050571">
    <property type="entry name" value="Class-IV_PLP-Dep_Aminotrnsfr"/>
</dbReference>
<dbReference type="Gene3D" id="3.20.10.10">
    <property type="entry name" value="D-amino Acid Aminotransferase, subunit A, domain 2"/>
    <property type="match status" value="1"/>
</dbReference>
<dbReference type="AlphaFoldDB" id="A0A1I3YZW5"/>
<dbReference type="RefSeq" id="WP_091713757.1">
    <property type="nucleotide sequence ID" value="NZ_FOSH01000009.1"/>
</dbReference>
<sequence>MILINGQPETMLQVADRGLQYGDGLFETIPFRHGHLEYLTEHKERLLRGCERLQIDFNEMAALQRELDIVCKQVSGDGVIKIILTRGSGGRGYKPPKDSIPQRIISFHPLPDYPITHQSGITLQLCSTRLAKNPLLAGIKHLNRLEQVIARNEWDSADIAEGLMLNYDDELIEGTMSNVFLVSDGCLLTPNLSDGGIEGIMRQQVLGLACTLDIPHEIVTLTLDDLYQADEVFVTNSLIRIWPVIALHGTNKKWSHGDITKKIQKALDTAES</sequence>
<evidence type="ECO:0000256" key="4">
    <source>
        <dbReference type="ARBA" id="ARBA00022898"/>
    </source>
</evidence>
<protein>
    <recommendedName>
        <fullName evidence="11 12">Aminodeoxychorismate lyase</fullName>
        <ecNumber evidence="8 12">4.1.3.38</ecNumber>
    </recommendedName>
</protein>
<comment type="function">
    <text evidence="10">Involved in the biosynthesis of p-aminobenzoate (PABA), a precursor of tetrahydrofolate. Converts 4-amino-4-deoxychorismate into 4-aminobenzoate (PABA) and pyruvate.</text>
</comment>
<dbReference type="EC" id="4.1.3.38" evidence="8 12"/>
<dbReference type="SUPFAM" id="SSF56752">
    <property type="entry name" value="D-aminoacid aminotransferase-like PLP-dependent enzymes"/>
    <property type="match status" value="1"/>
</dbReference>
<keyword evidence="16" id="KW-1185">Reference proteome</keyword>
<comment type="catalytic activity">
    <reaction evidence="9">
        <text>4-amino-4-deoxychorismate = 4-aminobenzoate + pyruvate + H(+)</text>
        <dbReference type="Rhea" id="RHEA:16201"/>
        <dbReference type="ChEBI" id="CHEBI:15361"/>
        <dbReference type="ChEBI" id="CHEBI:15378"/>
        <dbReference type="ChEBI" id="CHEBI:17836"/>
        <dbReference type="ChEBI" id="CHEBI:58406"/>
        <dbReference type="EC" id="4.1.3.38"/>
    </reaction>
</comment>
<dbReference type="InterPro" id="IPR001544">
    <property type="entry name" value="Aminotrans_IV"/>
</dbReference>
<evidence type="ECO:0000256" key="10">
    <source>
        <dbReference type="ARBA" id="ARBA00054027"/>
    </source>
</evidence>
<evidence type="ECO:0000256" key="13">
    <source>
        <dbReference type="RuleBase" id="RU004106"/>
    </source>
</evidence>
<dbReference type="NCBIfam" id="NF004761">
    <property type="entry name" value="PRK06092.1"/>
    <property type="match status" value="1"/>
</dbReference>
<dbReference type="NCBIfam" id="TIGR03461">
    <property type="entry name" value="pabC_Proteo"/>
    <property type="match status" value="1"/>
</dbReference>
<dbReference type="InterPro" id="IPR017824">
    <property type="entry name" value="Aminodeoxychorismate_lyase_IV"/>
</dbReference>
<comment type="subunit">
    <text evidence="3">Homodimer.</text>
</comment>
<gene>
    <name evidence="15" type="ORF">SAMN04488079_10971</name>
</gene>
<evidence type="ECO:0000256" key="9">
    <source>
        <dbReference type="ARBA" id="ARBA00049529"/>
    </source>
</evidence>
<name>A0A1I3YZW5_9GAMM</name>
<dbReference type="GO" id="GO:0030170">
    <property type="term" value="F:pyridoxal phosphate binding"/>
    <property type="evidence" value="ECO:0007669"/>
    <property type="project" value="InterPro"/>
</dbReference>
<dbReference type="GO" id="GO:0005829">
    <property type="term" value="C:cytosol"/>
    <property type="evidence" value="ECO:0007669"/>
    <property type="project" value="TreeGrafter"/>
</dbReference>
<evidence type="ECO:0000256" key="7">
    <source>
        <dbReference type="ARBA" id="ARBA00035633"/>
    </source>
</evidence>
<dbReference type="InterPro" id="IPR018300">
    <property type="entry name" value="Aminotrans_IV_CS"/>
</dbReference>
<dbReference type="GO" id="GO:0046656">
    <property type="term" value="P:folic acid biosynthetic process"/>
    <property type="evidence" value="ECO:0007669"/>
    <property type="project" value="UniProtKB-KW"/>
</dbReference>
<proteinExistence type="inferred from homology"/>
<dbReference type="InterPro" id="IPR036038">
    <property type="entry name" value="Aminotransferase-like"/>
</dbReference>
<evidence type="ECO:0000256" key="3">
    <source>
        <dbReference type="ARBA" id="ARBA00011738"/>
    </source>
</evidence>
<reference evidence="16" key="1">
    <citation type="submission" date="2016-10" db="EMBL/GenBank/DDBJ databases">
        <authorList>
            <person name="Varghese N."/>
            <person name="Submissions S."/>
        </authorList>
    </citation>
    <scope>NUCLEOTIDE SEQUENCE [LARGE SCALE GENOMIC DNA]</scope>
    <source>
        <strain evidence="16">DSM 11578</strain>
    </source>
</reference>
<evidence type="ECO:0000256" key="2">
    <source>
        <dbReference type="ARBA" id="ARBA00009320"/>
    </source>
</evidence>
<evidence type="ECO:0000256" key="6">
    <source>
        <dbReference type="ARBA" id="ARBA00023239"/>
    </source>
</evidence>
<dbReference type="STRING" id="45496.SAMN04488079_10971"/>